<comment type="caution">
    <text evidence="1">The sequence shown here is derived from an EMBL/GenBank/DDBJ whole genome shotgun (WGS) entry which is preliminary data.</text>
</comment>
<sequence>MDTLIPSNPRAPSKSGPARFGCHKMGHSIMSSGSLYNLLFLALERDFNVWKSCVVHRFISLRRSSNTSG</sequence>
<dbReference type="AlphaFoldDB" id="A0AAV8ZLF3"/>
<dbReference type="EMBL" id="JANEYF010001344">
    <property type="protein sequence ID" value="KAJ8964584.1"/>
    <property type="molecule type" value="Genomic_DNA"/>
</dbReference>
<keyword evidence="2" id="KW-1185">Reference proteome</keyword>
<gene>
    <name evidence="1" type="ORF">NQ314_004888</name>
</gene>
<protein>
    <submittedName>
        <fullName evidence="1">Uncharacterized protein</fullName>
    </submittedName>
</protein>
<accession>A0AAV8ZLF3</accession>
<evidence type="ECO:0000313" key="1">
    <source>
        <dbReference type="EMBL" id="KAJ8964584.1"/>
    </source>
</evidence>
<evidence type="ECO:0000313" key="2">
    <source>
        <dbReference type="Proteomes" id="UP001162156"/>
    </source>
</evidence>
<proteinExistence type="predicted"/>
<dbReference type="Proteomes" id="UP001162156">
    <property type="component" value="Unassembled WGS sequence"/>
</dbReference>
<organism evidence="1 2">
    <name type="scientific">Rhamnusium bicolor</name>
    <dbReference type="NCBI Taxonomy" id="1586634"/>
    <lineage>
        <taxon>Eukaryota</taxon>
        <taxon>Metazoa</taxon>
        <taxon>Ecdysozoa</taxon>
        <taxon>Arthropoda</taxon>
        <taxon>Hexapoda</taxon>
        <taxon>Insecta</taxon>
        <taxon>Pterygota</taxon>
        <taxon>Neoptera</taxon>
        <taxon>Endopterygota</taxon>
        <taxon>Coleoptera</taxon>
        <taxon>Polyphaga</taxon>
        <taxon>Cucujiformia</taxon>
        <taxon>Chrysomeloidea</taxon>
        <taxon>Cerambycidae</taxon>
        <taxon>Lepturinae</taxon>
        <taxon>Rhagiini</taxon>
        <taxon>Rhamnusium</taxon>
    </lineage>
</organism>
<name>A0AAV8ZLF3_9CUCU</name>
<reference evidence="1" key="1">
    <citation type="journal article" date="2023" name="Insect Mol. Biol.">
        <title>Genome sequencing provides insights into the evolution of gene families encoding plant cell wall-degrading enzymes in longhorned beetles.</title>
        <authorList>
            <person name="Shin N.R."/>
            <person name="Okamura Y."/>
            <person name="Kirsch R."/>
            <person name="Pauchet Y."/>
        </authorList>
    </citation>
    <scope>NUCLEOTIDE SEQUENCE</scope>
    <source>
        <strain evidence="1">RBIC_L_NR</strain>
    </source>
</reference>